<keyword evidence="2" id="KW-1185">Reference proteome</keyword>
<protein>
    <submittedName>
        <fullName evidence="1">Uncharacterized protein</fullName>
    </submittedName>
</protein>
<accession>A0A4S8I711</accession>
<proteinExistence type="predicted"/>
<name>A0A4S8I711_MUSBA</name>
<gene>
    <name evidence="1" type="ORF">C4D60_Mb00t00010</name>
</gene>
<reference evidence="1 2" key="1">
    <citation type="journal article" date="2019" name="Nat. Plants">
        <title>Genome sequencing of Musa balbisiana reveals subgenome evolution and function divergence in polyploid bananas.</title>
        <authorList>
            <person name="Yao X."/>
        </authorList>
    </citation>
    <scope>NUCLEOTIDE SEQUENCE [LARGE SCALE GENOMIC DNA]</scope>
    <source>
        <strain evidence="2">cv. DH-PKW</strain>
        <tissue evidence="1">Leaves</tissue>
    </source>
</reference>
<dbReference type="Proteomes" id="UP000317650">
    <property type="component" value="Unassembled WGS sequence"/>
</dbReference>
<evidence type="ECO:0000313" key="2">
    <source>
        <dbReference type="Proteomes" id="UP000317650"/>
    </source>
</evidence>
<sequence length="89" mass="10317">MGVSDPYGLTGEVPPLSIQRGAQKAFLLSFFWSRRNCLSSDCCGLAQLVFCCCFRFCWNYVVWFSNYPPTISLFGPTRNQWIRDTFRNK</sequence>
<dbReference type="EMBL" id="PYDT01000460">
    <property type="protein sequence ID" value="THU42792.1"/>
    <property type="molecule type" value="Genomic_DNA"/>
</dbReference>
<comment type="caution">
    <text evidence="1">The sequence shown here is derived from an EMBL/GenBank/DDBJ whole genome shotgun (WGS) entry which is preliminary data.</text>
</comment>
<organism evidence="1 2">
    <name type="scientific">Musa balbisiana</name>
    <name type="common">Banana</name>
    <dbReference type="NCBI Taxonomy" id="52838"/>
    <lineage>
        <taxon>Eukaryota</taxon>
        <taxon>Viridiplantae</taxon>
        <taxon>Streptophyta</taxon>
        <taxon>Embryophyta</taxon>
        <taxon>Tracheophyta</taxon>
        <taxon>Spermatophyta</taxon>
        <taxon>Magnoliopsida</taxon>
        <taxon>Liliopsida</taxon>
        <taxon>Zingiberales</taxon>
        <taxon>Musaceae</taxon>
        <taxon>Musa</taxon>
    </lineage>
</organism>
<dbReference type="AlphaFoldDB" id="A0A4S8I711"/>
<evidence type="ECO:0000313" key="1">
    <source>
        <dbReference type="EMBL" id="THU42792.1"/>
    </source>
</evidence>